<dbReference type="Pfam" id="PF13520">
    <property type="entry name" value="AA_permease_2"/>
    <property type="match status" value="1"/>
</dbReference>
<dbReference type="PANTHER" id="PTHR45649:SF14">
    <property type="entry name" value="GABA PERMEASE"/>
    <property type="match status" value="1"/>
</dbReference>
<feature type="transmembrane region" description="Helical" evidence="6">
    <location>
        <begin position="375"/>
        <end position="397"/>
    </location>
</feature>
<reference evidence="7 8" key="1">
    <citation type="journal article" date="2018" name="Mol. Biol. Evol.">
        <title>Broad Genomic Sampling Reveals a Smut Pathogenic Ancestry of the Fungal Clade Ustilaginomycotina.</title>
        <authorList>
            <person name="Kijpornyongpan T."/>
            <person name="Mondo S.J."/>
            <person name="Barry K."/>
            <person name="Sandor L."/>
            <person name="Lee J."/>
            <person name="Lipzen A."/>
            <person name="Pangilinan J."/>
            <person name="LaButti K."/>
            <person name="Hainaut M."/>
            <person name="Henrissat B."/>
            <person name="Grigoriev I.V."/>
            <person name="Spatafora J.W."/>
            <person name="Aime M.C."/>
        </authorList>
    </citation>
    <scope>NUCLEOTIDE SEQUENCE [LARGE SCALE GENOMIC DNA]</scope>
    <source>
        <strain evidence="7 8">MCA 4186</strain>
    </source>
</reference>
<keyword evidence="2" id="KW-0813">Transport</keyword>
<keyword evidence="8" id="KW-1185">Reference proteome</keyword>
<protein>
    <submittedName>
        <fullName evidence="7">Amino acid transporter</fullName>
    </submittedName>
</protein>
<evidence type="ECO:0000256" key="2">
    <source>
        <dbReference type="ARBA" id="ARBA00022448"/>
    </source>
</evidence>
<dbReference type="GO" id="GO:0022857">
    <property type="term" value="F:transmembrane transporter activity"/>
    <property type="evidence" value="ECO:0007669"/>
    <property type="project" value="InterPro"/>
</dbReference>
<dbReference type="InterPro" id="IPR004840">
    <property type="entry name" value="Amino_acid_permease_CS"/>
</dbReference>
<keyword evidence="5 6" id="KW-0472">Membrane</keyword>
<feature type="transmembrane region" description="Helical" evidence="6">
    <location>
        <begin position="76"/>
        <end position="103"/>
    </location>
</feature>
<feature type="transmembrane region" description="Helical" evidence="6">
    <location>
        <begin position="169"/>
        <end position="190"/>
    </location>
</feature>
<dbReference type="AlphaFoldDB" id="A0A316Z6A8"/>
<dbReference type="PANTHER" id="PTHR45649">
    <property type="entry name" value="AMINO-ACID PERMEASE BAT1"/>
    <property type="match status" value="1"/>
</dbReference>
<dbReference type="RefSeq" id="XP_025596771.1">
    <property type="nucleotide sequence ID" value="XM_025745431.1"/>
</dbReference>
<dbReference type="PIRSF" id="PIRSF006060">
    <property type="entry name" value="AA_transporter"/>
    <property type="match status" value="1"/>
</dbReference>
<feature type="transmembrane region" description="Helical" evidence="6">
    <location>
        <begin position="403"/>
        <end position="427"/>
    </location>
</feature>
<dbReference type="GO" id="GO:0006865">
    <property type="term" value="P:amino acid transport"/>
    <property type="evidence" value="ECO:0007669"/>
    <property type="project" value="InterPro"/>
</dbReference>
<feature type="transmembrane region" description="Helical" evidence="6">
    <location>
        <begin position="124"/>
        <end position="157"/>
    </location>
</feature>
<name>A0A316Z6A8_9BASI</name>
<evidence type="ECO:0000256" key="1">
    <source>
        <dbReference type="ARBA" id="ARBA00004141"/>
    </source>
</evidence>
<feature type="transmembrane region" description="Helical" evidence="6">
    <location>
        <begin position="325"/>
        <end position="348"/>
    </location>
</feature>
<gene>
    <name evidence="7" type="ORF">FA09DRAFT_362051</name>
</gene>
<evidence type="ECO:0000313" key="8">
    <source>
        <dbReference type="Proteomes" id="UP000245946"/>
    </source>
</evidence>
<dbReference type="GeneID" id="37272975"/>
<evidence type="ECO:0000313" key="7">
    <source>
        <dbReference type="EMBL" id="PWN96492.1"/>
    </source>
</evidence>
<proteinExistence type="predicted"/>
<keyword evidence="3 6" id="KW-0812">Transmembrane</keyword>
<dbReference type="Gene3D" id="1.20.1740.10">
    <property type="entry name" value="Amino acid/polyamine transporter I"/>
    <property type="match status" value="1"/>
</dbReference>
<dbReference type="EMBL" id="KZ819299">
    <property type="protein sequence ID" value="PWN96492.1"/>
    <property type="molecule type" value="Genomic_DNA"/>
</dbReference>
<dbReference type="OrthoDB" id="3900342at2759"/>
<sequence length="544" mass="57036">MSTHAPPSGEKAVAPTLHALDEQVAAAASTPLEQGAHQNRFGLLSIIGLSYAILNSPTAMSASLSVVLSSGGPVSVIWGVVVSATGVLAIAASLAECCAVAPTSGGPYHWAFMLSGRSYQKATAFITGWIAVAGWVCLTATTSSLAGTLIVGAIALMHPDYEEKAWHVFLIYVGFAILGWLVNVFGASLLDPINRAALFWSLAGVAVIMITTLACASPTFQSGDFVFRQFVNSTGWPDGVAWILGLLQSTFGLVGVDGVTHMVHELPNPALNAPRAMILAPIIGAGSAIILLITFLFVLSDFAEVTTGSAGPLLTILYQATNNRAGAICLYVFPVASMAFAAIAILCASSRQTQAFARDRGIIFSSFFASENERLGVPVPAITFSTIWVCIFGLVFLGSSTALNSILSASVVLLQVSYCIPVILLLIRGRRLLDELAEGEPRTFDLGRWGYAVNAYGVAFMLLTTVFFFFPSELPVSGSNMNYVVVVCAVVTLIAVISYLVDGRRNYVGPLDIGHQLALARARASAPGATDVGGKTSSKEGSGV</sequence>
<evidence type="ECO:0000256" key="3">
    <source>
        <dbReference type="ARBA" id="ARBA00022692"/>
    </source>
</evidence>
<feature type="transmembrane region" description="Helical" evidence="6">
    <location>
        <begin position="41"/>
        <end position="64"/>
    </location>
</feature>
<dbReference type="STRING" id="58919.A0A316Z6A8"/>
<keyword evidence="4 6" id="KW-1133">Transmembrane helix</keyword>
<evidence type="ECO:0000256" key="4">
    <source>
        <dbReference type="ARBA" id="ARBA00022989"/>
    </source>
</evidence>
<dbReference type="InterPro" id="IPR002293">
    <property type="entry name" value="AA/rel_permease1"/>
</dbReference>
<feature type="transmembrane region" description="Helical" evidence="6">
    <location>
        <begin position="240"/>
        <end position="264"/>
    </location>
</feature>
<feature type="transmembrane region" description="Helical" evidence="6">
    <location>
        <begin position="482"/>
        <end position="501"/>
    </location>
</feature>
<evidence type="ECO:0000256" key="5">
    <source>
        <dbReference type="ARBA" id="ARBA00023136"/>
    </source>
</evidence>
<dbReference type="GO" id="GO:0016020">
    <property type="term" value="C:membrane"/>
    <property type="evidence" value="ECO:0007669"/>
    <property type="project" value="UniProtKB-SubCell"/>
</dbReference>
<dbReference type="Proteomes" id="UP000245946">
    <property type="component" value="Unassembled WGS sequence"/>
</dbReference>
<feature type="transmembrane region" description="Helical" evidence="6">
    <location>
        <begin position="197"/>
        <end position="220"/>
    </location>
</feature>
<dbReference type="PROSITE" id="PS00218">
    <property type="entry name" value="AMINO_ACID_PERMEASE_1"/>
    <property type="match status" value="1"/>
</dbReference>
<evidence type="ECO:0000256" key="6">
    <source>
        <dbReference type="SAM" id="Phobius"/>
    </source>
</evidence>
<accession>A0A316Z6A8</accession>
<comment type="subcellular location">
    <subcellularLocation>
        <location evidence="1">Membrane</location>
        <topology evidence="1">Multi-pass membrane protein</topology>
    </subcellularLocation>
</comment>
<organism evidence="7 8">
    <name type="scientific">Tilletiopsis washingtonensis</name>
    <dbReference type="NCBI Taxonomy" id="58919"/>
    <lineage>
        <taxon>Eukaryota</taxon>
        <taxon>Fungi</taxon>
        <taxon>Dikarya</taxon>
        <taxon>Basidiomycota</taxon>
        <taxon>Ustilaginomycotina</taxon>
        <taxon>Exobasidiomycetes</taxon>
        <taxon>Entylomatales</taxon>
        <taxon>Entylomatales incertae sedis</taxon>
        <taxon>Tilletiopsis</taxon>
    </lineage>
</organism>
<feature type="transmembrane region" description="Helical" evidence="6">
    <location>
        <begin position="276"/>
        <end position="299"/>
    </location>
</feature>
<feature type="transmembrane region" description="Helical" evidence="6">
    <location>
        <begin position="448"/>
        <end position="470"/>
    </location>
</feature>